<dbReference type="Proteomes" id="UP000054771">
    <property type="component" value="Unassembled WGS sequence"/>
</dbReference>
<sequence length="89" mass="9949">MTTLGESLRESLTESQIIDVVVLCFAGKFKEPKVQSRLEKWIVFDSSVTHGIEKSDQPERPASAGEVVRELPALRLRAQLSKLECFAFA</sequence>
<evidence type="ECO:0000313" key="2">
    <source>
        <dbReference type="Proteomes" id="UP000054771"/>
    </source>
</evidence>
<proteinExistence type="predicted"/>
<name>A0A0U5GW02_ASPCI</name>
<accession>A0A0U5GW02</accession>
<keyword evidence="2" id="KW-1185">Reference proteome</keyword>
<reference evidence="2" key="1">
    <citation type="journal article" date="2016" name="Genome Announc.">
        <title>Draft genome sequences of fungus Aspergillus calidoustus.</title>
        <authorList>
            <person name="Horn F."/>
            <person name="Linde J."/>
            <person name="Mattern D.J."/>
            <person name="Walther G."/>
            <person name="Guthke R."/>
            <person name="Scherlach K."/>
            <person name="Martin K."/>
            <person name="Brakhage A.A."/>
            <person name="Petzke L."/>
            <person name="Valiante V."/>
        </authorList>
    </citation>
    <scope>NUCLEOTIDE SEQUENCE [LARGE SCALE GENOMIC DNA]</scope>
    <source>
        <strain evidence="2">SF006504</strain>
    </source>
</reference>
<organism evidence="1 2">
    <name type="scientific">Aspergillus calidoustus</name>
    <dbReference type="NCBI Taxonomy" id="454130"/>
    <lineage>
        <taxon>Eukaryota</taxon>
        <taxon>Fungi</taxon>
        <taxon>Dikarya</taxon>
        <taxon>Ascomycota</taxon>
        <taxon>Pezizomycotina</taxon>
        <taxon>Eurotiomycetes</taxon>
        <taxon>Eurotiomycetidae</taxon>
        <taxon>Eurotiales</taxon>
        <taxon>Aspergillaceae</taxon>
        <taxon>Aspergillus</taxon>
        <taxon>Aspergillus subgen. Nidulantes</taxon>
    </lineage>
</organism>
<gene>
    <name evidence="1" type="ORF">ASPCAL06276</name>
</gene>
<evidence type="ECO:0000313" key="1">
    <source>
        <dbReference type="EMBL" id="CEL05156.1"/>
    </source>
</evidence>
<dbReference type="EMBL" id="CDMC01000005">
    <property type="protein sequence ID" value="CEL05156.1"/>
    <property type="molecule type" value="Genomic_DNA"/>
</dbReference>
<dbReference type="AlphaFoldDB" id="A0A0U5GW02"/>
<protein>
    <submittedName>
        <fullName evidence="1">Uncharacterized protein</fullName>
    </submittedName>
</protein>